<feature type="compositionally biased region" description="Basic residues" evidence="1">
    <location>
        <begin position="189"/>
        <end position="198"/>
    </location>
</feature>
<evidence type="ECO:0000256" key="1">
    <source>
        <dbReference type="SAM" id="MobiDB-lite"/>
    </source>
</evidence>
<feature type="compositionally biased region" description="Basic and acidic residues" evidence="1">
    <location>
        <begin position="199"/>
        <end position="208"/>
    </location>
</feature>
<dbReference type="AlphaFoldDB" id="A0A0G4IZA5"/>
<name>A0A0G4IZA5_PLABS</name>
<dbReference type="OrthoDB" id="116316at2759"/>
<dbReference type="EMBL" id="CDSF01000101">
    <property type="protein sequence ID" value="CEP00469.1"/>
    <property type="molecule type" value="Genomic_DNA"/>
</dbReference>
<accession>A0A0G4IZA5</accession>
<reference evidence="2 3" key="1">
    <citation type="submission" date="2015-02" db="EMBL/GenBank/DDBJ databases">
        <authorList>
            <person name="Chooi Y.-H."/>
        </authorList>
    </citation>
    <scope>NUCLEOTIDE SEQUENCE [LARGE SCALE GENOMIC DNA]</scope>
    <source>
        <strain evidence="2">E3</strain>
    </source>
</reference>
<gene>
    <name evidence="2" type="ORF">PBRA_001523</name>
</gene>
<sequence>MAAHVSKSFKGEKLKGADSYPTWAFAFKAFLRGRKASALITTKAETDQEDEVFAQLVAAVERSVMVHIMATETVHEAWAILQNQYASTPSTAHAVAIEKDLWGAEYKGNNSLQDYLLSMKKKLFKLKAAGGTIAKHLQVAVTVLLRVANPTVEAICSDLLLEDARLRRKKGGENGDGESALFTGDKTVSRKKSKRKGHLAKDCRNKSKESAKAAKQEFLLTAYLLEEASEVAARSWTTRMSPI</sequence>
<proteinExistence type="predicted"/>
<dbReference type="Proteomes" id="UP000039324">
    <property type="component" value="Unassembled WGS sequence"/>
</dbReference>
<protein>
    <recommendedName>
        <fullName evidence="4">Retrotransposon Copia-like N-terminal domain-containing protein</fullName>
    </recommendedName>
</protein>
<evidence type="ECO:0008006" key="4">
    <source>
        <dbReference type="Google" id="ProtNLM"/>
    </source>
</evidence>
<feature type="region of interest" description="Disordered" evidence="1">
    <location>
        <begin position="171"/>
        <end position="208"/>
    </location>
</feature>
<keyword evidence="3" id="KW-1185">Reference proteome</keyword>
<evidence type="ECO:0000313" key="2">
    <source>
        <dbReference type="EMBL" id="CEP00469.1"/>
    </source>
</evidence>
<organism evidence="2 3">
    <name type="scientific">Plasmodiophora brassicae</name>
    <name type="common">Clubroot disease agent</name>
    <dbReference type="NCBI Taxonomy" id="37360"/>
    <lineage>
        <taxon>Eukaryota</taxon>
        <taxon>Sar</taxon>
        <taxon>Rhizaria</taxon>
        <taxon>Endomyxa</taxon>
        <taxon>Phytomyxea</taxon>
        <taxon>Plasmodiophorida</taxon>
        <taxon>Plasmodiophoridae</taxon>
        <taxon>Plasmodiophora</taxon>
    </lineage>
</organism>
<evidence type="ECO:0000313" key="3">
    <source>
        <dbReference type="Proteomes" id="UP000039324"/>
    </source>
</evidence>
<dbReference type="Pfam" id="PF14223">
    <property type="entry name" value="Retrotran_gag_2"/>
    <property type="match status" value="1"/>
</dbReference>